<dbReference type="Proteomes" id="UP000277580">
    <property type="component" value="Unassembled WGS sequence"/>
</dbReference>
<dbReference type="InParanoid" id="A0A3N4KZ11"/>
<dbReference type="AlphaFoldDB" id="A0A3N4KZ11"/>
<dbReference type="SUPFAM" id="SSF50630">
    <property type="entry name" value="Acid proteases"/>
    <property type="match status" value="1"/>
</dbReference>
<gene>
    <name evidence="1" type="ORF">P167DRAFT_570995</name>
</gene>
<keyword evidence="2" id="KW-1185">Reference proteome</keyword>
<dbReference type="InterPro" id="IPR021109">
    <property type="entry name" value="Peptidase_aspartic_dom_sf"/>
</dbReference>
<organism evidence="1 2">
    <name type="scientific">Morchella conica CCBAS932</name>
    <dbReference type="NCBI Taxonomy" id="1392247"/>
    <lineage>
        <taxon>Eukaryota</taxon>
        <taxon>Fungi</taxon>
        <taxon>Dikarya</taxon>
        <taxon>Ascomycota</taxon>
        <taxon>Pezizomycotina</taxon>
        <taxon>Pezizomycetes</taxon>
        <taxon>Pezizales</taxon>
        <taxon>Morchellaceae</taxon>
        <taxon>Morchella</taxon>
    </lineage>
</organism>
<evidence type="ECO:0000313" key="1">
    <source>
        <dbReference type="EMBL" id="RPB15813.1"/>
    </source>
</evidence>
<dbReference type="STRING" id="1392247.A0A3N4KZ11"/>
<proteinExistence type="predicted"/>
<dbReference type="EMBL" id="ML119111">
    <property type="protein sequence ID" value="RPB15813.1"/>
    <property type="molecule type" value="Genomic_DNA"/>
</dbReference>
<accession>A0A3N4KZ11</accession>
<sequence length="252" mass="28530">MFRLLSRQAVKAVPRPCLRLSTGTARRIHSMPLPDTWPLPYAGSPSYDTITRRLSSSQADPVAYFTRKRDQEAKERGEFIDIHDIGGIDPDDFDVLISDVDDEKLRTEIAETVGIPYHVEATKEDANKVVEIGDCYIFGRKLRTIFPTVVGKGTRAHWVFFIVDSGAPLTYLSAQTSNLLGISEDMGETLVTIAGRAAPVYRSPNRSHFTELNLLGMDFFKHYNVTQWNDFDKLRAKLYIGGEWEMVRKSKL</sequence>
<reference evidence="1 2" key="1">
    <citation type="journal article" date="2018" name="Nat. Ecol. Evol.">
        <title>Pezizomycetes genomes reveal the molecular basis of ectomycorrhizal truffle lifestyle.</title>
        <authorList>
            <person name="Murat C."/>
            <person name="Payen T."/>
            <person name="Noel B."/>
            <person name="Kuo A."/>
            <person name="Morin E."/>
            <person name="Chen J."/>
            <person name="Kohler A."/>
            <person name="Krizsan K."/>
            <person name="Balestrini R."/>
            <person name="Da Silva C."/>
            <person name="Montanini B."/>
            <person name="Hainaut M."/>
            <person name="Levati E."/>
            <person name="Barry K.W."/>
            <person name="Belfiori B."/>
            <person name="Cichocki N."/>
            <person name="Clum A."/>
            <person name="Dockter R.B."/>
            <person name="Fauchery L."/>
            <person name="Guy J."/>
            <person name="Iotti M."/>
            <person name="Le Tacon F."/>
            <person name="Lindquist E.A."/>
            <person name="Lipzen A."/>
            <person name="Malagnac F."/>
            <person name="Mello A."/>
            <person name="Molinier V."/>
            <person name="Miyauchi S."/>
            <person name="Poulain J."/>
            <person name="Riccioni C."/>
            <person name="Rubini A."/>
            <person name="Sitrit Y."/>
            <person name="Splivallo R."/>
            <person name="Traeger S."/>
            <person name="Wang M."/>
            <person name="Zifcakova L."/>
            <person name="Wipf D."/>
            <person name="Zambonelli A."/>
            <person name="Paolocci F."/>
            <person name="Nowrousian M."/>
            <person name="Ottonello S."/>
            <person name="Baldrian P."/>
            <person name="Spatafora J.W."/>
            <person name="Henrissat B."/>
            <person name="Nagy L.G."/>
            <person name="Aury J.M."/>
            <person name="Wincker P."/>
            <person name="Grigoriev I.V."/>
            <person name="Bonfante P."/>
            <person name="Martin F.M."/>
        </authorList>
    </citation>
    <scope>NUCLEOTIDE SEQUENCE [LARGE SCALE GENOMIC DNA]</scope>
    <source>
        <strain evidence="1 2">CCBAS932</strain>
    </source>
</reference>
<protein>
    <submittedName>
        <fullName evidence="1">Uncharacterized protein</fullName>
    </submittedName>
</protein>
<evidence type="ECO:0000313" key="2">
    <source>
        <dbReference type="Proteomes" id="UP000277580"/>
    </source>
</evidence>
<name>A0A3N4KZ11_9PEZI</name>
<dbReference type="OrthoDB" id="5414761at2759"/>